<feature type="compositionally biased region" description="Pro residues" evidence="6">
    <location>
        <begin position="34"/>
        <end position="46"/>
    </location>
</feature>
<dbReference type="SUPFAM" id="SSF52151">
    <property type="entry name" value="FabD/lysophospholipase-like"/>
    <property type="match status" value="1"/>
</dbReference>
<feature type="region of interest" description="Disordered" evidence="6">
    <location>
        <begin position="23"/>
        <end position="50"/>
    </location>
</feature>
<dbReference type="PROSITE" id="PS01237">
    <property type="entry name" value="UPF0028"/>
    <property type="match status" value="1"/>
</dbReference>
<evidence type="ECO:0000256" key="5">
    <source>
        <dbReference type="PROSITE-ProRule" id="PRU01161"/>
    </source>
</evidence>
<comment type="caution">
    <text evidence="5">Lacks conserved residue(s) required for the propagation of feature annotation.</text>
</comment>
<dbReference type="InterPro" id="IPR002641">
    <property type="entry name" value="PNPLA_dom"/>
</dbReference>
<dbReference type="InterPro" id="IPR001423">
    <property type="entry name" value="LysoPLipase_patatin_CS"/>
</dbReference>
<evidence type="ECO:0000259" key="7">
    <source>
        <dbReference type="PROSITE" id="PS51635"/>
    </source>
</evidence>
<feature type="short sequence motif" description="GXSXG" evidence="5">
    <location>
        <begin position="86"/>
        <end position="90"/>
    </location>
</feature>
<keyword evidence="9" id="KW-1185">Reference proteome</keyword>
<dbReference type="Proteomes" id="UP000244755">
    <property type="component" value="Chromosome 1"/>
</dbReference>
<dbReference type="KEGG" id="mee:DA075_16920"/>
<evidence type="ECO:0000256" key="1">
    <source>
        <dbReference type="ARBA" id="ARBA00006636"/>
    </source>
</evidence>
<dbReference type="GO" id="GO:0016042">
    <property type="term" value="P:lipid catabolic process"/>
    <property type="evidence" value="ECO:0007669"/>
    <property type="project" value="UniProtKB-UniRule"/>
</dbReference>
<name>A0A2R4WLH4_9HYPH</name>
<dbReference type="Gene3D" id="3.40.1090.10">
    <property type="entry name" value="Cytosolic phospholipase A2 catalytic domain"/>
    <property type="match status" value="2"/>
</dbReference>
<dbReference type="PANTHER" id="PTHR14226:SF76">
    <property type="entry name" value="NTE FAMILY PROTEIN RSSA"/>
    <property type="match status" value="1"/>
</dbReference>
<feature type="active site" description="Nucleophile" evidence="5">
    <location>
        <position position="88"/>
    </location>
</feature>
<feature type="domain" description="PNPLA" evidence="7">
    <location>
        <begin position="55"/>
        <end position="215"/>
    </location>
</feature>
<reference evidence="8 9" key="1">
    <citation type="submission" date="2018-04" db="EMBL/GenBank/DDBJ databases">
        <title>Methylobacterium sp. PR1016A genome.</title>
        <authorList>
            <person name="Park W."/>
        </authorList>
    </citation>
    <scope>NUCLEOTIDE SEQUENCE [LARGE SCALE GENOMIC DNA]</scope>
    <source>
        <strain evidence="8 9">PR1016A</strain>
    </source>
</reference>
<dbReference type="GO" id="GO:0046470">
    <property type="term" value="P:phosphatidylcholine metabolic process"/>
    <property type="evidence" value="ECO:0007669"/>
    <property type="project" value="InterPro"/>
</dbReference>
<dbReference type="PROSITE" id="PS51635">
    <property type="entry name" value="PNPLA"/>
    <property type="match status" value="1"/>
</dbReference>
<dbReference type="AlphaFoldDB" id="A0A2R4WLH4"/>
<sequence length="361" mass="38163">MMWDGIALFSGAPVRRSADGVLGAAGVPEHKPPLPKAPQPKPPLPKPPRRAKVGLALGGGAARGWSHIGAIEVLQEAGIAIDVVAGCSIGAAVGACHAAGKLGELREFALSLTKRRVMGLLDFHISGSGLIAGERLRRLLERDLGHARIEELPLTFAAVATELGTGHEIWLTRGGLVEAVRASYALPGIFDPVKIAGRWLMDGALVNPVPVTAARALGADVVLCVNLNGDMRVRGTVIQSHGAEGADAVMEAAAEATAMPEEPRRWPLIGGRRTRPKPRPEIGAPSGIASVMVDAFNITQDRISRSRLAGDPPDVMINPKLAQMGLFEFHRAEECIELGRQATRRMLPEIHEMIAAAVTPV</sequence>
<proteinExistence type="inferred from homology"/>
<evidence type="ECO:0000256" key="2">
    <source>
        <dbReference type="ARBA" id="ARBA00022801"/>
    </source>
</evidence>
<dbReference type="PANTHER" id="PTHR14226">
    <property type="entry name" value="NEUROPATHY TARGET ESTERASE/SWISS CHEESE D.MELANOGASTER"/>
    <property type="match status" value="1"/>
</dbReference>
<feature type="active site" description="Proton acceptor" evidence="5">
    <location>
        <position position="202"/>
    </location>
</feature>
<keyword evidence="4 5" id="KW-0443">Lipid metabolism</keyword>
<gene>
    <name evidence="8" type="ORF">DA075_16920</name>
</gene>
<feature type="short sequence motif" description="DGA/G" evidence="5">
    <location>
        <begin position="202"/>
        <end position="204"/>
    </location>
</feature>
<evidence type="ECO:0000256" key="4">
    <source>
        <dbReference type="ARBA" id="ARBA00023098"/>
    </source>
</evidence>
<dbReference type="EMBL" id="CP028843">
    <property type="protein sequence ID" value="AWB22397.1"/>
    <property type="molecule type" value="Genomic_DNA"/>
</dbReference>
<accession>A0A2R4WLH4</accession>
<dbReference type="OrthoDB" id="5290098at2"/>
<evidence type="ECO:0000256" key="6">
    <source>
        <dbReference type="SAM" id="MobiDB-lite"/>
    </source>
</evidence>
<dbReference type="RefSeq" id="WP_099954231.1">
    <property type="nucleotide sequence ID" value="NZ_CP028843.1"/>
</dbReference>
<dbReference type="InterPro" id="IPR050301">
    <property type="entry name" value="NTE"/>
</dbReference>
<dbReference type="GO" id="GO:0004622">
    <property type="term" value="F:phosphatidylcholine lysophospholipase activity"/>
    <property type="evidence" value="ECO:0007669"/>
    <property type="project" value="InterPro"/>
</dbReference>
<evidence type="ECO:0000256" key="3">
    <source>
        <dbReference type="ARBA" id="ARBA00022963"/>
    </source>
</evidence>
<dbReference type="InterPro" id="IPR016035">
    <property type="entry name" value="Acyl_Trfase/lysoPLipase"/>
</dbReference>
<organism evidence="8 9">
    <name type="scientific">Methylobacterium currus</name>
    <dbReference type="NCBI Taxonomy" id="2051553"/>
    <lineage>
        <taxon>Bacteria</taxon>
        <taxon>Pseudomonadati</taxon>
        <taxon>Pseudomonadota</taxon>
        <taxon>Alphaproteobacteria</taxon>
        <taxon>Hyphomicrobiales</taxon>
        <taxon>Methylobacteriaceae</taxon>
        <taxon>Methylobacterium</taxon>
    </lineage>
</organism>
<evidence type="ECO:0000313" key="8">
    <source>
        <dbReference type="EMBL" id="AWB22397.1"/>
    </source>
</evidence>
<dbReference type="Pfam" id="PF01734">
    <property type="entry name" value="Patatin"/>
    <property type="match status" value="1"/>
</dbReference>
<keyword evidence="2 5" id="KW-0378">Hydrolase</keyword>
<protein>
    <submittedName>
        <fullName evidence="8">NTE family protein rssA</fullName>
    </submittedName>
</protein>
<comment type="similarity">
    <text evidence="1">Belongs to the NTE family.</text>
</comment>
<evidence type="ECO:0000313" key="9">
    <source>
        <dbReference type="Proteomes" id="UP000244755"/>
    </source>
</evidence>
<keyword evidence="3 5" id="KW-0442">Lipid degradation</keyword>